<dbReference type="EMBL" id="PP542043">
    <property type="protein sequence ID" value="XDO01843.1"/>
    <property type="molecule type" value="Genomic_DNA"/>
</dbReference>
<organism evidence="10">
    <name type="scientific">Florenciella sp. virus SA2</name>
    <dbReference type="NCBI Taxonomy" id="3240092"/>
    <lineage>
        <taxon>Viruses</taxon>
    </lineage>
</organism>
<dbReference type="GO" id="GO:0016887">
    <property type="term" value="F:ATP hydrolysis activity"/>
    <property type="evidence" value="ECO:0007669"/>
    <property type="project" value="InterPro"/>
</dbReference>
<keyword evidence="2 7" id="KW-0812">Transmembrane</keyword>
<dbReference type="Pfam" id="PF00005">
    <property type="entry name" value="ABC_tran"/>
    <property type="match status" value="1"/>
</dbReference>
<keyword evidence="6 7" id="KW-0472">Membrane</keyword>
<dbReference type="PROSITE" id="PS50893">
    <property type="entry name" value="ABC_TRANSPORTER_2"/>
    <property type="match status" value="1"/>
</dbReference>
<evidence type="ECO:0000256" key="2">
    <source>
        <dbReference type="ARBA" id="ARBA00022692"/>
    </source>
</evidence>
<feature type="transmembrane region" description="Helical" evidence="7">
    <location>
        <begin position="57"/>
        <end position="76"/>
    </location>
</feature>
<protein>
    <submittedName>
        <fullName evidence="10">Abc Transporter Atp-Binding Protein</fullName>
    </submittedName>
</protein>
<keyword evidence="3" id="KW-0547">Nucleotide-binding</keyword>
<dbReference type="InterPro" id="IPR039421">
    <property type="entry name" value="Type_1_exporter"/>
</dbReference>
<dbReference type="SUPFAM" id="SSF90123">
    <property type="entry name" value="ABC transporter transmembrane region"/>
    <property type="match status" value="1"/>
</dbReference>
<evidence type="ECO:0000259" key="8">
    <source>
        <dbReference type="PROSITE" id="PS50893"/>
    </source>
</evidence>
<evidence type="ECO:0000256" key="5">
    <source>
        <dbReference type="ARBA" id="ARBA00022989"/>
    </source>
</evidence>
<feature type="transmembrane region" description="Helical" evidence="7">
    <location>
        <begin position="159"/>
        <end position="177"/>
    </location>
</feature>
<dbReference type="PANTHER" id="PTHR43394:SF1">
    <property type="entry name" value="ATP-BINDING CASSETTE SUB-FAMILY B MEMBER 10, MITOCHONDRIAL"/>
    <property type="match status" value="1"/>
</dbReference>
<comment type="subcellular location">
    <subcellularLocation>
        <location evidence="1">Membrane</location>
        <topology evidence="1">Multi-pass membrane protein</topology>
    </subcellularLocation>
</comment>
<keyword evidence="5 7" id="KW-1133">Transmembrane helix</keyword>
<dbReference type="InterPro" id="IPR011527">
    <property type="entry name" value="ABC1_TM_dom"/>
</dbReference>
<evidence type="ECO:0000313" key="10">
    <source>
        <dbReference type="EMBL" id="XDO01843.1"/>
    </source>
</evidence>
<dbReference type="SUPFAM" id="SSF52540">
    <property type="entry name" value="P-loop containing nucleoside triphosphate hydrolases"/>
    <property type="match status" value="1"/>
</dbReference>
<feature type="transmembrane region" description="Helical" evidence="7">
    <location>
        <begin position="17"/>
        <end position="36"/>
    </location>
</feature>
<evidence type="ECO:0000256" key="1">
    <source>
        <dbReference type="ARBA" id="ARBA00004141"/>
    </source>
</evidence>
<dbReference type="GO" id="GO:0005524">
    <property type="term" value="F:ATP binding"/>
    <property type="evidence" value="ECO:0007669"/>
    <property type="project" value="UniProtKB-KW"/>
</dbReference>
<dbReference type="PANTHER" id="PTHR43394">
    <property type="entry name" value="ATP-DEPENDENT PERMEASE MDL1, MITOCHONDRIAL"/>
    <property type="match status" value="1"/>
</dbReference>
<accession>A0AB39JCN9</accession>
<feature type="domain" description="ABC transmembrane type-1" evidence="9">
    <location>
        <begin position="34"/>
        <end position="257"/>
    </location>
</feature>
<evidence type="ECO:0000256" key="3">
    <source>
        <dbReference type="ARBA" id="ARBA00022741"/>
    </source>
</evidence>
<dbReference type="InterPro" id="IPR003439">
    <property type="entry name" value="ABC_transporter-like_ATP-bd"/>
</dbReference>
<dbReference type="Gene3D" id="3.40.50.300">
    <property type="entry name" value="P-loop containing nucleotide triphosphate hydrolases"/>
    <property type="match status" value="1"/>
</dbReference>
<feature type="domain" description="ABC transporter" evidence="8">
    <location>
        <begin position="336"/>
        <end position="556"/>
    </location>
</feature>
<dbReference type="InterPro" id="IPR027417">
    <property type="entry name" value="P-loop_NTPase"/>
</dbReference>
<dbReference type="InterPro" id="IPR003593">
    <property type="entry name" value="AAA+_ATPase"/>
</dbReference>
<evidence type="ECO:0000259" key="9">
    <source>
        <dbReference type="PROSITE" id="PS50929"/>
    </source>
</evidence>
<feature type="transmembrane region" description="Helical" evidence="7">
    <location>
        <begin position="240"/>
        <end position="262"/>
    </location>
</feature>
<proteinExistence type="predicted"/>
<dbReference type="GO" id="GO:0016020">
    <property type="term" value="C:membrane"/>
    <property type="evidence" value="ECO:0007669"/>
    <property type="project" value="UniProtKB-SubCell"/>
</dbReference>
<dbReference type="PROSITE" id="PS50929">
    <property type="entry name" value="ABC_TM1F"/>
    <property type="match status" value="1"/>
</dbReference>
<dbReference type="Gene3D" id="1.20.1560.10">
    <property type="entry name" value="ABC transporter type 1, transmembrane domain"/>
    <property type="match status" value="1"/>
</dbReference>
<dbReference type="GO" id="GO:0015421">
    <property type="term" value="F:ABC-type oligopeptide transporter activity"/>
    <property type="evidence" value="ECO:0007669"/>
    <property type="project" value="TreeGrafter"/>
</dbReference>
<dbReference type="InterPro" id="IPR036640">
    <property type="entry name" value="ABC1_TM_sf"/>
</dbReference>
<evidence type="ECO:0000256" key="7">
    <source>
        <dbReference type="SAM" id="Phobius"/>
    </source>
</evidence>
<evidence type="ECO:0000256" key="4">
    <source>
        <dbReference type="ARBA" id="ARBA00022840"/>
    </source>
</evidence>
<keyword evidence="4 10" id="KW-0067">ATP-binding</keyword>
<name>A0AB39JCN9_9VIRU</name>
<gene>
    <name evidence="10" type="ORF">FloV-SA2_00017</name>
</gene>
<reference evidence="10" key="1">
    <citation type="submission" date="2024-03" db="EMBL/GenBank/DDBJ databases">
        <title>Eukaryotic viruses encode the ribosomal protein eL40.</title>
        <authorList>
            <person name="Thomy J."/>
            <person name="Schvarcz C.R."/>
            <person name="McBeain K.A."/>
            <person name="Edwards K.F."/>
            <person name="Steward G.F."/>
        </authorList>
    </citation>
    <scope>NUCLEOTIDE SEQUENCE</scope>
    <source>
        <strain evidence="10">FloV-SA2</strain>
    </source>
</reference>
<dbReference type="Pfam" id="PF00664">
    <property type="entry name" value="ABC_membrane"/>
    <property type="match status" value="1"/>
</dbReference>
<dbReference type="SMART" id="SM00382">
    <property type="entry name" value="AAA"/>
    <property type="match status" value="1"/>
</dbReference>
<evidence type="ECO:0000256" key="6">
    <source>
        <dbReference type="ARBA" id="ARBA00023136"/>
    </source>
</evidence>
<sequence length="556" mass="65292">MININNYLYEFMLENKILFLICFILLFNYPLQRLFLPKYYGKVISSLKKNPDKNFFDNTKILIFIYAATQIFHAIYSKVQGYLIPEFTQYSLKRIFITILKNKDLDFENLNIGEILAKIIKLPHLITQYIDVLKTVIFSQLVLYLSCCFHYYNISLKMVLTFIFLLVIVFVLQIIKYKSTMKLEVSRQGSHDKIYKYFQDVLNNLITISICKGEKHETKVIEKIFFPYIEVYNKLLNYNFIMRTIFCAFNIFSFVLLNYVLYSDFYSKKINRETYLSSFIVTYSILQLFSDSSYAVRIITDIISQVKDLEYYFNKVLLKESKLSNDENSKYVNGDIVFKNVSYGYDEDKLILKNINLNIKQNDNIAIIGHIGSGKSTLIKLLLKLKTPKDGNIFIGNVNLNNISLDELYNHVFYIPQKPKLLNRTLYENIVYGLPETDKYEMIKKINNIMNTMKLDDHTKNTFIEKLDENIGNEGSKISGGQRQILWIMRALIRNPSIIIMDEPTSSLDKNNKDKIFDIINNIGINKTIIIITHDDIGYNFNKIHMNDGKIEETFF</sequence>